<dbReference type="Gene3D" id="3.80.10.10">
    <property type="entry name" value="Ribonuclease Inhibitor"/>
    <property type="match status" value="1"/>
</dbReference>
<sequence>MYTWCSSGDGGVPDWQIFTSQGVKAGANSILQSESFDSPPIFRVADALKDHNSRDLPHRRRDEFSMAETVAGLRDNMTAIAQSSLSFSQIDAEIQQREEDVRKLKSQRNTLAPISQLPPEMLSRIFLFVSYPRELSLSWINVSHVSQHWRAVALGFSALWSSPPFMTPTWAHEMLKRSKMAPLTIVADLTYMTPKMLAVFEDAMRQVDRSAELSLTGTKTMERYLTNATKRAPFLNKLCISQLYTHYDASDERIALPCNFFDGQAPRLRHLDLNRCQVQWDTGLMQNLTYLRIVEPGEYRPTISQLVDLLEQMPYLETLELEHALPIVSENPKALPSPSHVISLPRLSRIHLFSSVLEATNLLNHIDFPSTATMELILDSTKGTGTDFSSLVPTISKSRAFTTDNAFTGAPFKEMSLTSPYHTNVRFCVYTVINSRPSSQCAPPALELHLSWRPGSPGTKEQVVRTICQALPLTQLRVLRVSDSECDFKHTTWVDLFGSLPKLQKIEFTGSGISKVFTQALSEIRPPPLVDADQGYNLRKKKQIPDSVYFPRLRSLVYSRTEFADLLDMLLDMLMVRAECGTEVQDLKLRDCAHLYEDAVELIAEVVVDVEWDSFVLDTDAYDTDDDHLSDSLDDEYEHTVFPFFDLYDDDVDWYPPF</sequence>
<dbReference type="AlphaFoldDB" id="A0AA39PSV1"/>
<dbReference type="InterPro" id="IPR036047">
    <property type="entry name" value="F-box-like_dom_sf"/>
</dbReference>
<name>A0AA39PSV1_9AGAR</name>
<comment type="caution">
    <text evidence="2">The sequence shown here is derived from an EMBL/GenBank/DDBJ whole genome shotgun (WGS) entry which is preliminary data.</text>
</comment>
<dbReference type="Gene3D" id="1.20.1280.50">
    <property type="match status" value="1"/>
</dbReference>
<proteinExistence type="predicted"/>
<keyword evidence="3" id="KW-1185">Reference proteome</keyword>
<dbReference type="SUPFAM" id="SSF52047">
    <property type="entry name" value="RNI-like"/>
    <property type="match status" value="1"/>
</dbReference>
<dbReference type="SUPFAM" id="SSF81383">
    <property type="entry name" value="F-box domain"/>
    <property type="match status" value="1"/>
</dbReference>
<gene>
    <name evidence="2" type="ORF">IW261DRAFT_1414413</name>
</gene>
<reference evidence="2" key="1">
    <citation type="submission" date="2023-06" db="EMBL/GenBank/DDBJ databases">
        <authorList>
            <consortium name="Lawrence Berkeley National Laboratory"/>
            <person name="Ahrendt S."/>
            <person name="Sahu N."/>
            <person name="Indic B."/>
            <person name="Wong-Bajracharya J."/>
            <person name="Merenyi Z."/>
            <person name="Ke H.-M."/>
            <person name="Monk M."/>
            <person name="Kocsube S."/>
            <person name="Drula E."/>
            <person name="Lipzen A."/>
            <person name="Balint B."/>
            <person name="Henrissat B."/>
            <person name="Andreopoulos B."/>
            <person name="Martin F.M."/>
            <person name="Harder C.B."/>
            <person name="Rigling D."/>
            <person name="Ford K.L."/>
            <person name="Foster G.D."/>
            <person name="Pangilinan J."/>
            <person name="Papanicolaou A."/>
            <person name="Barry K."/>
            <person name="LaButti K."/>
            <person name="Viragh M."/>
            <person name="Koriabine M."/>
            <person name="Yan M."/>
            <person name="Riley R."/>
            <person name="Champramary S."/>
            <person name="Plett K.L."/>
            <person name="Tsai I.J."/>
            <person name="Slot J."/>
            <person name="Sipos G."/>
            <person name="Plett J."/>
            <person name="Nagy L.G."/>
            <person name="Grigoriev I.V."/>
        </authorList>
    </citation>
    <scope>NUCLEOTIDE SEQUENCE</scope>
    <source>
        <strain evidence="2">ICMP 16352</strain>
    </source>
</reference>
<dbReference type="InterPro" id="IPR001810">
    <property type="entry name" value="F-box_dom"/>
</dbReference>
<dbReference type="Proteomes" id="UP001175227">
    <property type="component" value="Unassembled WGS sequence"/>
</dbReference>
<evidence type="ECO:0000259" key="1">
    <source>
        <dbReference type="Pfam" id="PF12937"/>
    </source>
</evidence>
<protein>
    <recommendedName>
        <fullName evidence="1">F-box domain-containing protein</fullName>
    </recommendedName>
</protein>
<feature type="domain" description="F-box" evidence="1">
    <location>
        <begin position="114"/>
        <end position="162"/>
    </location>
</feature>
<dbReference type="Pfam" id="PF12937">
    <property type="entry name" value="F-box-like"/>
    <property type="match status" value="1"/>
</dbReference>
<dbReference type="EMBL" id="JAUEPR010000002">
    <property type="protein sequence ID" value="KAK0488989.1"/>
    <property type="molecule type" value="Genomic_DNA"/>
</dbReference>
<dbReference type="InterPro" id="IPR032675">
    <property type="entry name" value="LRR_dom_sf"/>
</dbReference>
<evidence type="ECO:0000313" key="2">
    <source>
        <dbReference type="EMBL" id="KAK0488989.1"/>
    </source>
</evidence>
<accession>A0AA39PSV1</accession>
<organism evidence="2 3">
    <name type="scientific">Armillaria novae-zelandiae</name>
    <dbReference type="NCBI Taxonomy" id="153914"/>
    <lineage>
        <taxon>Eukaryota</taxon>
        <taxon>Fungi</taxon>
        <taxon>Dikarya</taxon>
        <taxon>Basidiomycota</taxon>
        <taxon>Agaricomycotina</taxon>
        <taxon>Agaricomycetes</taxon>
        <taxon>Agaricomycetidae</taxon>
        <taxon>Agaricales</taxon>
        <taxon>Marasmiineae</taxon>
        <taxon>Physalacriaceae</taxon>
        <taxon>Armillaria</taxon>
    </lineage>
</organism>
<evidence type="ECO:0000313" key="3">
    <source>
        <dbReference type="Proteomes" id="UP001175227"/>
    </source>
</evidence>